<evidence type="ECO:0000313" key="2">
    <source>
        <dbReference type="EMBL" id="CAD8125499.1"/>
    </source>
</evidence>
<comment type="caution">
    <text evidence="2">The sequence shown here is derived from an EMBL/GenBank/DDBJ whole genome shotgun (WGS) entry which is preliminary data.</text>
</comment>
<gene>
    <name evidence="2" type="ORF">PSON_ATCC_30995.1.T1590098</name>
</gene>
<organism evidence="2 3">
    <name type="scientific">Paramecium sonneborni</name>
    <dbReference type="NCBI Taxonomy" id="65129"/>
    <lineage>
        <taxon>Eukaryota</taxon>
        <taxon>Sar</taxon>
        <taxon>Alveolata</taxon>
        <taxon>Ciliophora</taxon>
        <taxon>Intramacronucleata</taxon>
        <taxon>Oligohymenophorea</taxon>
        <taxon>Peniculida</taxon>
        <taxon>Parameciidae</taxon>
        <taxon>Paramecium</taxon>
    </lineage>
</organism>
<feature type="coiled-coil region" evidence="1">
    <location>
        <begin position="678"/>
        <end position="712"/>
    </location>
</feature>
<dbReference type="Proteomes" id="UP000692954">
    <property type="component" value="Unassembled WGS sequence"/>
</dbReference>
<dbReference type="EMBL" id="CAJJDN010000159">
    <property type="protein sequence ID" value="CAD8125499.1"/>
    <property type="molecule type" value="Genomic_DNA"/>
</dbReference>
<protein>
    <submittedName>
        <fullName evidence="2">Uncharacterized protein</fullName>
    </submittedName>
</protein>
<proteinExistence type="predicted"/>
<name>A0A8S1REV6_9CILI</name>
<accession>A0A8S1REV6</accession>
<reference evidence="2" key="1">
    <citation type="submission" date="2021-01" db="EMBL/GenBank/DDBJ databases">
        <authorList>
            <consortium name="Genoscope - CEA"/>
            <person name="William W."/>
        </authorList>
    </citation>
    <scope>NUCLEOTIDE SEQUENCE</scope>
</reference>
<dbReference type="AlphaFoldDB" id="A0A8S1REV6"/>
<keyword evidence="1" id="KW-0175">Coiled coil</keyword>
<evidence type="ECO:0000256" key="1">
    <source>
        <dbReference type="SAM" id="Coils"/>
    </source>
</evidence>
<evidence type="ECO:0000313" key="3">
    <source>
        <dbReference type="Proteomes" id="UP000692954"/>
    </source>
</evidence>
<dbReference type="OrthoDB" id="299399at2759"/>
<sequence length="839" mass="99095">MIRQQSIISGEYLVFDTIDLIKKGQYRQCIQKINRLIFDPQLARGQPQFLQLQIQLCRRLLYCCNKILKKYFQKFSEKSHKVQSLLNRTIELSLFYIDFLEIYVKENNQTDASPIASPSPTIKKKQLFKELYAEQISLALKMEMFFSQDIVSNYIPKSHIWFSSQCENCYFLLMETLCNTYLFHKYNRTPYATIFLNLIVQIISNTTINNTKQSLFKGQLQTLIGNAYFELYEYNKADQHYIQSIEYTMEAVNTILGEIEKLKTKIDLNMVKEQLTKLISQILINFQLQSFVNQQMENYNRCLEIIQIAVYFNKILEHFKISKEVSFQFETRSAEIKENYQDHVDEMNEICRLLSHVLQISVKEHQTHSKSAINLQQLSQIQQYEHKLFEKYQYAKNNQTFLIKCKEVPQQFNLDNELQQQQQQSQYFVKNQSIKIFKLKHNYSQHSIDQPSTNYNDSQLQLSNNKNDQSHLTQIDTSHASSTKTQFIKTLKVNSNHRQSFLSELINLRNQGSRSDEKDKQYIENDIEKNCRLQKELLFKISNKNVYQPLDKVVQSYINQNLVSYQKCQSLDEVKQNAKQICQAEAEVHKEVPITKSLLQARKITCPQGVVIKDKQAENEFNKLLEFNVIEYFDFVQTNKDLAVTNLKAQQENKQVRIAQQKLFSDNFIPKKKLNFIDQEEIKQIEQAQQIAEQAENLLKKTQDKRKSAQKQSRISLLNFMQEKTHKSVKQDTVIPMSYEQSLDQARNSIKKVLSLNEKQKQAFEIEDQELRETELPYKFKRSLSGNYKKKQESKSILFKKEFGHLCSSTKNIREKDFIQQNNMETTKIRGISLDKIKQ</sequence>
<keyword evidence="3" id="KW-1185">Reference proteome</keyword>